<evidence type="ECO:0000313" key="3">
    <source>
        <dbReference type="Proteomes" id="UP000007962"/>
    </source>
</evidence>
<dbReference type="HOGENOM" id="CLU_023620_2_2_11"/>
<reference evidence="2 3" key="1">
    <citation type="journal article" date="2009" name="Stand. Genomic Sci.">
        <title>Complete genome sequence of Beutenbergia cavernae type strain (HKI 0122).</title>
        <authorList>
            <person name="Land M."/>
            <person name="Pukall R."/>
            <person name="Abt B."/>
            <person name="Goker M."/>
            <person name="Rohde M."/>
            <person name="Glavina Del Rio T."/>
            <person name="Tice H."/>
            <person name="Copeland A."/>
            <person name="Cheng J.F."/>
            <person name="Lucas S."/>
            <person name="Chen F."/>
            <person name="Nolan M."/>
            <person name="Bruce D."/>
            <person name="Goodwin L."/>
            <person name="Pitluck S."/>
            <person name="Ivanova N."/>
            <person name="Mavromatis K."/>
            <person name="Ovchinnikova G."/>
            <person name="Pati A."/>
            <person name="Chen A."/>
            <person name="Palaniappan K."/>
            <person name="Hauser L."/>
            <person name="Chang Y.J."/>
            <person name="Jefferies C.C."/>
            <person name="Saunders E."/>
            <person name="Brettin T."/>
            <person name="Detter J.C."/>
            <person name="Han C."/>
            <person name="Chain P."/>
            <person name="Bristow J."/>
            <person name="Eisen J.A."/>
            <person name="Markowitz V."/>
            <person name="Hugenholtz P."/>
            <person name="Kyrpides N.C."/>
            <person name="Klenk H.P."/>
            <person name="Lapidus A."/>
        </authorList>
    </citation>
    <scope>NUCLEOTIDE SEQUENCE [LARGE SCALE GENOMIC DNA]</scope>
    <source>
        <strain evidence="3">ATCC BAA-8 / DSM 12333 / NBRC 16432</strain>
    </source>
</reference>
<evidence type="ECO:0000259" key="1">
    <source>
        <dbReference type="Pfam" id="PF01979"/>
    </source>
</evidence>
<dbReference type="SUPFAM" id="SSF51338">
    <property type="entry name" value="Composite domain of metallo-dependent hydrolases"/>
    <property type="match status" value="1"/>
</dbReference>
<dbReference type="SUPFAM" id="SSF51556">
    <property type="entry name" value="Metallo-dependent hydrolases"/>
    <property type="match status" value="1"/>
</dbReference>
<dbReference type="eggNOG" id="COG1228">
    <property type="taxonomic scope" value="Bacteria"/>
</dbReference>
<dbReference type="Proteomes" id="UP000007962">
    <property type="component" value="Chromosome"/>
</dbReference>
<dbReference type="CDD" id="cd01299">
    <property type="entry name" value="Met_dep_hydrolase_A"/>
    <property type="match status" value="1"/>
</dbReference>
<accession>C5BVI4</accession>
<dbReference type="OrthoDB" id="3189065at2"/>
<dbReference type="InterPro" id="IPR011059">
    <property type="entry name" value="Metal-dep_hydrolase_composite"/>
</dbReference>
<feature type="domain" description="Amidohydrolase-related" evidence="1">
    <location>
        <begin position="62"/>
        <end position="402"/>
    </location>
</feature>
<dbReference type="Gene3D" id="2.30.40.10">
    <property type="entry name" value="Urease, subunit C, domain 1"/>
    <property type="match status" value="1"/>
</dbReference>
<dbReference type="Pfam" id="PF01979">
    <property type="entry name" value="Amidohydro_1"/>
    <property type="match status" value="1"/>
</dbReference>
<dbReference type="PANTHER" id="PTHR43135">
    <property type="entry name" value="ALPHA-D-RIBOSE 1-METHYLPHOSPHONATE 5-TRIPHOSPHATE DIPHOSPHATASE"/>
    <property type="match status" value="1"/>
</dbReference>
<protein>
    <submittedName>
        <fullName evidence="2">Amidohydrolase</fullName>
    </submittedName>
</protein>
<dbReference type="GO" id="GO:0016810">
    <property type="term" value="F:hydrolase activity, acting on carbon-nitrogen (but not peptide) bonds"/>
    <property type="evidence" value="ECO:0007669"/>
    <property type="project" value="InterPro"/>
</dbReference>
<dbReference type="InterPro" id="IPR006680">
    <property type="entry name" value="Amidohydro-rel"/>
</dbReference>
<gene>
    <name evidence="2" type="ordered locus">Bcav_0159</name>
</gene>
<evidence type="ECO:0000313" key="2">
    <source>
        <dbReference type="EMBL" id="ACQ78424.1"/>
    </source>
</evidence>
<dbReference type="RefSeq" id="WP_012725204.1">
    <property type="nucleotide sequence ID" value="NC_012669.1"/>
</dbReference>
<dbReference type="EMBL" id="CP001618">
    <property type="protein sequence ID" value="ACQ78424.1"/>
    <property type="molecule type" value="Genomic_DNA"/>
</dbReference>
<dbReference type="Gene3D" id="3.20.20.140">
    <property type="entry name" value="Metal-dependent hydrolases"/>
    <property type="match status" value="1"/>
</dbReference>
<dbReference type="InterPro" id="IPR051781">
    <property type="entry name" value="Metallo-dep_Hydrolase"/>
</dbReference>
<organism evidence="2 3">
    <name type="scientific">Beutenbergia cavernae (strain ATCC BAA-8 / DSM 12333 / CCUG 43141 / JCM 11478 / NBRC 16432 / NCIMB 13614 / HKI 0122)</name>
    <dbReference type="NCBI Taxonomy" id="471853"/>
    <lineage>
        <taxon>Bacteria</taxon>
        <taxon>Bacillati</taxon>
        <taxon>Actinomycetota</taxon>
        <taxon>Actinomycetes</taxon>
        <taxon>Micrococcales</taxon>
        <taxon>Beutenbergiaceae</taxon>
        <taxon>Beutenbergia</taxon>
    </lineage>
</organism>
<keyword evidence="3" id="KW-1185">Reference proteome</keyword>
<sequence>MSNRPLAVTDATVWDGLAEESRADGGVLVGDDGRIVAVGGSTEILERAREIGADVVEARGGVVVPGLVNGHVHLSLALPGPMQDAIHGADSAQLALFMAGNARETLHAGVTTVRLVGEARFADMALKKAIEVGAVPGPRIRTAGHALCCTGGHGHDADGQEADGADGFRRATREQLRAGADLIKVCISGGIAGEHESIDTPQLTDDEMAAVLSTAHDWGRKVTAHAGPAPVIERAVALGLDAVEHGYELTPELCALMAERGVWYTPTITVSRCEEFFLANGVPRWMIDRALGAGPRHWESLQHAIAAGVPISMGTDMPPHAAYDGTTATVREIEFMVDAGMTPLEAMRASTSAGAAWMGEEGAYGALVPGAAGDLIVLDADPLADISALRTLHGVVQAGRVVRDDRGTLRPGAAA</sequence>
<dbReference type="AlphaFoldDB" id="C5BVI4"/>
<dbReference type="InterPro" id="IPR032466">
    <property type="entry name" value="Metal_Hydrolase"/>
</dbReference>
<name>C5BVI4_BEUC1</name>
<dbReference type="STRING" id="471853.Bcav_0159"/>
<dbReference type="KEGG" id="bcv:Bcav_0159"/>
<proteinExistence type="predicted"/>
<keyword evidence="2" id="KW-0378">Hydrolase</keyword>
<dbReference type="InterPro" id="IPR057744">
    <property type="entry name" value="OTAase-like"/>
</dbReference>
<dbReference type="PANTHER" id="PTHR43135:SF3">
    <property type="entry name" value="ALPHA-D-RIBOSE 1-METHYLPHOSPHONATE 5-TRIPHOSPHATE DIPHOSPHATASE"/>
    <property type="match status" value="1"/>
</dbReference>